<dbReference type="CDD" id="cd00156">
    <property type="entry name" value="REC"/>
    <property type="match status" value="1"/>
</dbReference>
<feature type="domain" description="Response regulatory" evidence="3">
    <location>
        <begin position="38"/>
        <end position="151"/>
    </location>
</feature>
<dbReference type="PANTHER" id="PTHR44591:SF3">
    <property type="entry name" value="RESPONSE REGULATORY DOMAIN-CONTAINING PROTEIN"/>
    <property type="match status" value="1"/>
</dbReference>
<reference evidence="4 5" key="1">
    <citation type="submission" date="2020-09" db="EMBL/GenBank/DDBJ databases">
        <title>Dyella sp. 7MK23 isolated from forest soil.</title>
        <authorList>
            <person name="Fu J."/>
        </authorList>
    </citation>
    <scope>NUCLEOTIDE SEQUENCE [LARGE SCALE GENOMIC DNA]</scope>
    <source>
        <strain evidence="4 5">7MK23</strain>
    </source>
</reference>
<keyword evidence="5" id="KW-1185">Reference proteome</keyword>
<proteinExistence type="predicted"/>
<name>A0ABR9G6K7_9GAMM</name>
<accession>A0ABR9G6K7</accession>
<sequence>MLNARLALVPPVHNAVIRRINHRRRDPGCRDGMDSGMHVLIVDNDRDSSDLVSHALSGAGYEVFQARCVADALRLSRLHPDIDCVLADMRLDHQVSGVEIAGRMRPRLRNSHFIVASGDWDALDGACAHDLSVLRKPYGKTELLRAVRHGISRQLIRHALLTHRRPRASGALLA</sequence>
<evidence type="ECO:0000256" key="1">
    <source>
        <dbReference type="ARBA" id="ARBA00022553"/>
    </source>
</evidence>
<dbReference type="InterPro" id="IPR001789">
    <property type="entry name" value="Sig_transdc_resp-reg_receiver"/>
</dbReference>
<dbReference type="Proteomes" id="UP000651010">
    <property type="component" value="Unassembled WGS sequence"/>
</dbReference>
<evidence type="ECO:0000313" key="5">
    <source>
        <dbReference type="Proteomes" id="UP000651010"/>
    </source>
</evidence>
<dbReference type="InterPro" id="IPR050595">
    <property type="entry name" value="Bact_response_regulator"/>
</dbReference>
<evidence type="ECO:0000256" key="2">
    <source>
        <dbReference type="PROSITE-ProRule" id="PRU00169"/>
    </source>
</evidence>
<dbReference type="Gene3D" id="3.40.50.2300">
    <property type="match status" value="1"/>
</dbReference>
<dbReference type="PROSITE" id="PS50110">
    <property type="entry name" value="RESPONSE_REGULATORY"/>
    <property type="match status" value="1"/>
</dbReference>
<dbReference type="RefSeq" id="WP_192554553.1">
    <property type="nucleotide sequence ID" value="NZ_JACZZA010000002.1"/>
</dbReference>
<evidence type="ECO:0000259" key="3">
    <source>
        <dbReference type="PROSITE" id="PS50110"/>
    </source>
</evidence>
<dbReference type="SMART" id="SM00448">
    <property type="entry name" value="REC"/>
    <property type="match status" value="1"/>
</dbReference>
<gene>
    <name evidence="4" type="ORF">IGX34_04740</name>
</gene>
<dbReference type="EMBL" id="JACZZA010000002">
    <property type="protein sequence ID" value="MBE1159682.1"/>
    <property type="molecule type" value="Genomic_DNA"/>
</dbReference>
<comment type="caution">
    <text evidence="4">The sequence shown here is derived from an EMBL/GenBank/DDBJ whole genome shotgun (WGS) entry which is preliminary data.</text>
</comment>
<keyword evidence="1 2" id="KW-0597">Phosphoprotein</keyword>
<dbReference type="InterPro" id="IPR011006">
    <property type="entry name" value="CheY-like_superfamily"/>
</dbReference>
<organism evidence="4 5">
    <name type="scientific">Dyella acidiphila</name>
    <dbReference type="NCBI Taxonomy" id="2775866"/>
    <lineage>
        <taxon>Bacteria</taxon>
        <taxon>Pseudomonadati</taxon>
        <taxon>Pseudomonadota</taxon>
        <taxon>Gammaproteobacteria</taxon>
        <taxon>Lysobacterales</taxon>
        <taxon>Rhodanobacteraceae</taxon>
        <taxon>Dyella</taxon>
    </lineage>
</organism>
<dbReference type="SUPFAM" id="SSF52172">
    <property type="entry name" value="CheY-like"/>
    <property type="match status" value="1"/>
</dbReference>
<protein>
    <submittedName>
        <fullName evidence="4">Response regulator</fullName>
    </submittedName>
</protein>
<evidence type="ECO:0000313" key="4">
    <source>
        <dbReference type="EMBL" id="MBE1159682.1"/>
    </source>
</evidence>
<dbReference type="Pfam" id="PF00072">
    <property type="entry name" value="Response_reg"/>
    <property type="match status" value="1"/>
</dbReference>
<feature type="modified residue" description="4-aspartylphosphate" evidence="2">
    <location>
        <position position="88"/>
    </location>
</feature>
<dbReference type="PANTHER" id="PTHR44591">
    <property type="entry name" value="STRESS RESPONSE REGULATOR PROTEIN 1"/>
    <property type="match status" value="1"/>
</dbReference>